<dbReference type="Pfam" id="PF00355">
    <property type="entry name" value="Rieske"/>
    <property type="match status" value="1"/>
</dbReference>
<evidence type="ECO:0000259" key="7">
    <source>
        <dbReference type="PROSITE" id="PS51296"/>
    </source>
</evidence>
<dbReference type="GO" id="GO:0046872">
    <property type="term" value="F:metal ion binding"/>
    <property type="evidence" value="ECO:0007669"/>
    <property type="project" value="UniProtKB-KW"/>
</dbReference>
<keyword evidence="3" id="KW-0408">Iron</keyword>
<evidence type="ECO:0000256" key="6">
    <source>
        <dbReference type="ARBA" id="ARBA00038001"/>
    </source>
</evidence>
<comment type="cofactor">
    <cofactor evidence="5">
        <name>[2Fe-2S] cluster</name>
        <dbReference type="ChEBI" id="CHEBI:190135"/>
    </cofactor>
</comment>
<name>A0A6S6TVH1_9GAMM</name>
<dbReference type="InterPro" id="IPR036922">
    <property type="entry name" value="Rieske_2Fe-2S_sf"/>
</dbReference>
<sequence>MIDAGTIDDIKLGKMKRVDTGTGKRVLVCNVDGEFFAVDDMCTHEDASLWLGCLKGAEVQCSLHGGMFNVKTGEATVEPAEIALNTYPVSIADNRILVDYPEV</sequence>
<dbReference type="CDD" id="cd03528">
    <property type="entry name" value="Rieske_RO_ferredoxin"/>
    <property type="match status" value="1"/>
</dbReference>
<evidence type="ECO:0000256" key="5">
    <source>
        <dbReference type="ARBA" id="ARBA00034078"/>
    </source>
</evidence>
<feature type="domain" description="Rieske" evidence="7">
    <location>
        <begin position="2"/>
        <end position="98"/>
    </location>
</feature>
<keyword evidence="4" id="KW-0411">Iron-sulfur</keyword>
<evidence type="ECO:0000256" key="2">
    <source>
        <dbReference type="ARBA" id="ARBA00022723"/>
    </source>
</evidence>
<dbReference type="PANTHER" id="PTHR21496">
    <property type="entry name" value="FERREDOXIN-RELATED"/>
    <property type="match status" value="1"/>
</dbReference>
<evidence type="ECO:0000313" key="8">
    <source>
        <dbReference type="EMBL" id="CAA6820223.1"/>
    </source>
</evidence>
<dbReference type="EMBL" id="CACVAT010000344">
    <property type="protein sequence ID" value="CAA6820223.1"/>
    <property type="molecule type" value="Genomic_DNA"/>
</dbReference>
<protein>
    <submittedName>
        <fullName evidence="8">Non-heme iron oxygenase ferredoxin subunit</fullName>
    </submittedName>
</protein>
<gene>
    <name evidence="8" type="ORF">HELGO_WM39554</name>
</gene>
<accession>A0A6S6TVH1</accession>
<dbReference type="InterPro" id="IPR017941">
    <property type="entry name" value="Rieske_2Fe-2S"/>
</dbReference>
<dbReference type="PROSITE" id="PS51296">
    <property type="entry name" value="RIESKE"/>
    <property type="match status" value="1"/>
</dbReference>
<evidence type="ECO:0000256" key="4">
    <source>
        <dbReference type="ARBA" id="ARBA00023014"/>
    </source>
</evidence>
<dbReference type="SUPFAM" id="SSF50022">
    <property type="entry name" value="ISP domain"/>
    <property type="match status" value="1"/>
</dbReference>
<evidence type="ECO:0000256" key="1">
    <source>
        <dbReference type="ARBA" id="ARBA00022714"/>
    </source>
</evidence>
<dbReference type="Gene3D" id="2.102.10.10">
    <property type="entry name" value="Rieske [2Fe-2S] iron-sulphur domain"/>
    <property type="match status" value="1"/>
</dbReference>
<comment type="similarity">
    <text evidence="6">Belongs to the bacterial ring-hydroxylating dioxygenase ferredoxin component family.</text>
</comment>
<dbReference type="AlphaFoldDB" id="A0A6S6TVH1"/>
<proteinExistence type="inferred from homology"/>
<evidence type="ECO:0000256" key="3">
    <source>
        <dbReference type="ARBA" id="ARBA00023004"/>
    </source>
</evidence>
<reference evidence="8" key="1">
    <citation type="submission" date="2020-01" db="EMBL/GenBank/DDBJ databases">
        <authorList>
            <person name="Meier V. D."/>
            <person name="Meier V D."/>
        </authorList>
    </citation>
    <scope>NUCLEOTIDE SEQUENCE</scope>
    <source>
        <strain evidence="8">HLG_WM_MAG_09</strain>
    </source>
</reference>
<organism evidence="8">
    <name type="scientific">uncultured Thiotrichaceae bacterium</name>
    <dbReference type="NCBI Taxonomy" id="298394"/>
    <lineage>
        <taxon>Bacteria</taxon>
        <taxon>Pseudomonadati</taxon>
        <taxon>Pseudomonadota</taxon>
        <taxon>Gammaproteobacteria</taxon>
        <taxon>Thiotrichales</taxon>
        <taxon>Thiotrichaceae</taxon>
        <taxon>environmental samples</taxon>
    </lineage>
</organism>
<keyword evidence="2" id="KW-0479">Metal-binding</keyword>
<dbReference type="GO" id="GO:0051537">
    <property type="term" value="F:2 iron, 2 sulfur cluster binding"/>
    <property type="evidence" value="ECO:0007669"/>
    <property type="project" value="UniProtKB-KW"/>
</dbReference>
<keyword evidence="1" id="KW-0001">2Fe-2S</keyword>
<dbReference type="PANTHER" id="PTHR21496:SF0">
    <property type="entry name" value="RIESKE DOMAIN-CONTAINING PROTEIN"/>
    <property type="match status" value="1"/>
</dbReference>